<proteinExistence type="predicted"/>
<sequence>MYGLLLLEALLVAALIGPINGCMSGCCCPPRQPSCGCGSTCGGGGDNYGGGGASGTYGELPPVLPPAPLPEAAPTKDLQLPLSQPAQVEQSSGMTAEIPSPAPYDEQPPPPQPLPAPAPVPTYAERVGESQQEYQETTGPTEVSNQSGYRNRLRFVKVFKQRLASALNKILDRQVKKTNFNFYTHCQFHPRQMLIKLDRNKNEIKMSIMHYS</sequence>
<dbReference type="EMBL" id="KZ270034">
    <property type="protein sequence ID" value="OZC07332.1"/>
    <property type="molecule type" value="Genomic_DNA"/>
</dbReference>
<feature type="compositionally biased region" description="Pro residues" evidence="1">
    <location>
        <begin position="100"/>
        <end position="120"/>
    </location>
</feature>
<feature type="compositionally biased region" description="Polar residues" evidence="1">
    <location>
        <begin position="82"/>
        <end position="94"/>
    </location>
</feature>
<protein>
    <submittedName>
        <fullName evidence="3">Uncharacterized protein</fullName>
    </submittedName>
</protein>
<accession>A0A238BQ13</accession>
<name>A0A238BQ13_9BILA</name>
<feature type="signal peptide" evidence="2">
    <location>
        <begin position="1"/>
        <end position="21"/>
    </location>
</feature>
<dbReference type="Proteomes" id="UP000242913">
    <property type="component" value="Unassembled WGS sequence"/>
</dbReference>
<evidence type="ECO:0000313" key="4">
    <source>
        <dbReference type="Proteomes" id="UP000242913"/>
    </source>
</evidence>
<dbReference type="AlphaFoldDB" id="A0A238BQ13"/>
<keyword evidence="4" id="KW-1185">Reference proteome</keyword>
<organism evidence="3 4">
    <name type="scientific">Onchocerca flexuosa</name>
    <dbReference type="NCBI Taxonomy" id="387005"/>
    <lineage>
        <taxon>Eukaryota</taxon>
        <taxon>Metazoa</taxon>
        <taxon>Ecdysozoa</taxon>
        <taxon>Nematoda</taxon>
        <taxon>Chromadorea</taxon>
        <taxon>Rhabditida</taxon>
        <taxon>Spirurina</taxon>
        <taxon>Spiruromorpha</taxon>
        <taxon>Filarioidea</taxon>
        <taxon>Onchocercidae</taxon>
        <taxon>Onchocerca</taxon>
    </lineage>
</organism>
<keyword evidence="2" id="KW-0732">Signal</keyword>
<gene>
    <name evidence="3" type="ORF">X798_05642</name>
</gene>
<dbReference type="OrthoDB" id="10666198at2759"/>
<feature type="compositionally biased region" description="Polar residues" evidence="1">
    <location>
        <begin position="129"/>
        <end position="146"/>
    </location>
</feature>
<evidence type="ECO:0000256" key="1">
    <source>
        <dbReference type="SAM" id="MobiDB-lite"/>
    </source>
</evidence>
<evidence type="ECO:0000313" key="3">
    <source>
        <dbReference type="EMBL" id="OZC07332.1"/>
    </source>
</evidence>
<feature type="chain" id="PRO_5013053959" evidence="2">
    <location>
        <begin position="22"/>
        <end position="212"/>
    </location>
</feature>
<evidence type="ECO:0000256" key="2">
    <source>
        <dbReference type="SAM" id="SignalP"/>
    </source>
</evidence>
<reference evidence="3 4" key="1">
    <citation type="submission" date="2015-12" db="EMBL/GenBank/DDBJ databases">
        <title>Draft genome of the nematode, Onchocerca flexuosa.</title>
        <authorList>
            <person name="Mitreva M."/>
        </authorList>
    </citation>
    <scope>NUCLEOTIDE SEQUENCE [LARGE SCALE GENOMIC DNA]</scope>
    <source>
        <strain evidence="3">Red Deer</strain>
    </source>
</reference>
<feature type="region of interest" description="Disordered" evidence="1">
    <location>
        <begin position="82"/>
        <end position="146"/>
    </location>
</feature>